<dbReference type="AlphaFoldDB" id="A0A839IVI8"/>
<reference evidence="2 3" key="1">
    <citation type="submission" date="2020-08" db="EMBL/GenBank/DDBJ databases">
        <title>Oceanospirillum sp. nov. isolated from marine sediment.</title>
        <authorList>
            <person name="Ji X."/>
        </authorList>
    </citation>
    <scope>NUCLEOTIDE SEQUENCE [LARGE SCALE GENOMIC DNA]</scope>
    <source>
        <strain evidence="2 3">D5</strain>
    </source>
</reference>
<dbReference type="RefSeq" id="WP_182811714.1">
    <property type="nucleotide sequence ID" value="NZ_JACJFM010000055.1"/>
</dbReference>
<keyword evidence="3" id="KW-1185">Reference proteome</keyword>
<feature type="coiled-coil region" evidence="1">
    <location>
        <begin position="76"/>
        <end position="103"/>
    </location>
</feature>
<proteinExistence type="predicted"/>
<sequence length="319" mass="35632">MSTDHDNLKIIPERDEMVPVRKPVQAHSNGPLWGAVALLFAGIAGLGYQNMALTKQLHAQNDVIAKQVSEQLTPVSEKLIAQAQLLEQSREKTEGRLAALENTLAATGKDLSASGSALEKRVKDSEHEIRKLWDLSNKRNKADIAQQKKEFAELAGTLTQLEKDLEDGFEKTEQSLTQLKVDSQSYKSKMNSLASQLADADINISEVKSVQADYQKDAKSLREQLSGLDERLDLLKGALSVIQKEQKGLTGQKQQLSKLEQQMIKLDNHDQTEVKIRLDEYAERLDAIDAARRQLTTHITRLNTDVNRIQLTLKSMTAK</sequence>
<dbReference type="Proteomes" id="UP000565262">
    <property type="component" value="Unassembled WGS sequence"/>
</dbReference>
<accession>A0A839IVI8</accession>
<evidence type="ECO:0000256" key="1">
    <source>
        <dbReference type="SAM" id="Coils"/>
    </source>
</evidence>
<protein>
    <submittedName>
        <fullName evidence="2">Uncharacterized protein</fullName>
    </submittedName>
</protein>
<evidence type="ECO:0000313" key="3">
    <source>
        <dbReference type="Proteomes" id="UP000565262"/>
    </source>
</evidence>
<comment type="caution">
    <text evidence="2">The sequence shown here is derived from an EMBL/GenBank/DDBJ whole genome shotgun (WGS) entry which is preliminary data.</text>
</comment>
<gene>
    <name evidence="2" type="ORF">H4O21_22855</name>
</gene>
<dbReference type="EMBL" id="JACJFM010000055">
    <property type="protein sequence ID" value="MBB1489453.1"/>
    <property type="molecule type" value="Genomic_DNA"/>
</dbReference>
<feature type="coiled-coil region" evidence="1">
    <location>
        <begin position="211"/>
        <end position="269"/>
    </location>
</feature>
<dbReference type="Gene3D" id="1.10.287.1490">
    <property type="match status" value="1"/>
</dbReference>
<feature type="coiled-coil region" evidence="1">
    <location>
        <begin position="135"/>
        <end position="164"/>
    </location>
</feature>
<organism evidence="2 3">
    <name type="scientific">Oceanospirillum sediminis</name>
    <dbReference type="NCBI Taxonomy" id="2760088"/>
    <lineage>
        <taxon>Bacteria</taxon>
        <taxon>Pseudomonadati</taxon>
        <taxon>Pseudomonadota</taxon>
        <taxon>Gammaproteobacteria</taxon>
        <taxon>Oceanospirillales</taxon>
        <taxon>Oceanospirillaceae</taxon>
        <taxon>Oceanospirillum</taxon>
    </lineage>
</organism>
<keyword evidence="1" id="KW-0175">Coiled coil</keyword>
<name>A0A839IVI8_9GAMM</name>
<evidence type="ECO:0000313" key="2">
    <source>
        <dbReference type="EMBL" id="MBB1489453.1"/>
    </source>
</evidence>